<protein>
    <submittedName>
        <fullName evidence="1">Uncharacterized protein</fullName>
    </submittedName>
</protein>
<dbReference type="RefSeq" id="WP_184970001.1">
    <property type="nucleotide sequence ID" value="NZ_JACHIN010000012.1"/>
</dbReference>
<proteinExistence type="predicted"/>
<comment type="caution">
    <text evidence="1">The sequence shown here is derived from an EMBL/GenBank/DDBJ whole genome shotgun (WGS) entry which is preliminary data.</text>
</comment>
<evidence type="ECO:0000313" key="2">
    <source>
        <dbReference type="Proteomes" id="UP000568380"/>
    </source>
</evidence>
<accession>A0A7W8A9G3</accession>
<sequence>MAAALAGPALAAARTGGDPLGGLLGGGGGSSLLGGKGQNPLMSLTSPLAGLTQSNNPVDGITRSADGTARSVEGAARLLPQGTFRNGLPLNEASNAAGVEHRNPIEPALTGAASSPLDFALLDGREVIGLEHQDEPVPGVVSSLTGRADEILHAPALEPAAEAAMPQITERLSGHADHAAFMTKTAAHQVGTVSAHDLLSGPNAALRSALPAAVSTELAPIVGSPEVRQPMAQRAAGPRTDVPLDEIAPLVEGPLAATPLAKSKGAPEAVGDALGASVPTTGAVGDMAAAH</sequence>
<dbReference type="EMBL" id="JACHIN010000012">
    <property type="protein sequence ID" value="MBB5082096.1"/>
    <property type="molecule type" value="Genomic_DNA"/>
</dbReference>
<name>A0A7W8A9G3_9ACTN</name>
<gene>
    <name evidence="1" type="ORF">HNR40_007591</name>
</gene>
<reference evidence="1 2" key="1">
    <citation type="submission" date="2020-08" db="EMBL/GenBank/DDBJ databases">
        <title>Genomic Encyclopedia of Type Strains, Phase IV (KMG-IV): sequencing the most valuable type-strain genomes for metagenomic binning, comparative biology and taxonomic classification.</title>
        <authorList>
            <person name="Goeker M."/>
        </authorList>
    </citation>
    <scope>NUCLEOTIDE SEQUENCE [LARGE SCALE GENOMIC DNA]</scope>
    <source>
        <strain evidence="1 2">DSM 45385</strain>
    </source>
</reference>
<organism evidence="1 2">
    <name type="scientific">Nonomuraea endophytica</name>
    <dbReference type="NCBI Taxonomy" id="714136"/>
    <lineage>
        <taxon>Bacteria</taxon>
        <taxon>Bacillati</taxon>
        <taxon>Actinomycetota</taxon>
        <taxon>Actinomycetes</taxon>
        <taxon>Streptosporangiales</taxon>
        <taxon>Streptosporangiaceae</taxon>
        <taxon>Nonomuraea</taxon>
    </lineage>
</organism>
<dbReference type="AlphaFoldDB" id="A0A7W8A9G3"/>
<dbReference type="Proteomes" id="UP000568380">
    <property type="component" value="Unassembled WGS sequence"/>
</dbReference>
<evidence type="ECO:0000313" key="1">
    <source>
        <dbReference type="EMBL" id="MBB5082096.1"/>
    </source>
</evidence>
<keyword evidence="2" id="KW-1185">Reference proteome</keyword>